<organism evidence="1 2">
    <name type="scientific">Kiloniella laminariae</name>
    <dbReference type="NCBI Taxonomy" id="454162"/>
    <lineage>
        <taxon>Bacteria</taxon>
        <taxon>Pseudomonadati</taxon>
        <taxon>Pseudomonadota</taxon>
        <taxon>Alphaproteobacteria</taxon>
        <taxon>Rhodospirillales</taxon>
        <taxon>Kiloniellaceae</taxon>
        <taxon>Kiloniella</taxon>
    </lineage>
</organism>
<accession>A0ABT4LFF5</accession>
<dbReference type="EMBL" id="JAPWGY010000001">
    <property type="protein sequence ID" value="MCZ4279835.1"/>
    <property type="molecule type" value="Genomic_DNA"/>
</dbReference>
<proteinExistence type="predicted"/>
<name>A0ABT4LFF5_9PROT</name>
<comment type="caution">
    <text evidence="1">The sequence shown here is derived from an EMBL/GenBank/DDBJ whole genome shotgun (WGS) entry which is preliminary data.</text>
</comment>
<dbReference type="RefSeq" id="WP_269422032.1">
    <property type="nucleotide sequence ID" value="NZ_JAPWGY010000001.1"/>
</dbReference>
<evidence type="ECO:0000313" key="2">
    <source>
        <dbReference type="Proteomes" id="UP001069802"/>
    </source>
</evidence>
<reference evidence="1" key="1">
    <citation type="submission" date="2022-12" db="EMBL/GenBank/DDBJ databases">
        <title>Bacterial isolates from different developmental stages of Nematostella vectensis.</title>
        <authorList>
            <person name="Fraune S."/>
        </authorList>
    </citation>
    <scope>NUCLEOTIDE SEQUENCE</scope>
    <source>
        <strain evidence="1">G21630-S1</strain>
    </source>
</reference>
<evidence type="ECO:0000313" key="1">
    <source>
        <dbReference type="EMBL" id="MCZ4279835.1"/>
    </source>
</evidence>
<protein>
    <submittedName>
        <fullName evidence="1">Uncharacterized protein</fullName>
    </submittedName>
</protein>
<sequence length="221" mass="24983">MAFRANEAEQNGLEKALNYLIPKGISATERPRSKEVIIDIIDKCGPVVESYPSWHPLVSNNRETHFPITKPSAECGYKGLDHTIYFVNGFITCPYGDWEAVVRSVDELPDNKDAHISAEKLDLELYNTGTTAILVRCEWYKPLGLKGTIPKSLALPLLIEQEFRKWRDAQFAETWETMSPYFLGTPHGSRSSLFVDQETGLTLKKIWNSLINTGMYGPIMV</sequence>
<dbReference type="Proteomes" id="UP001069802">
    <property type="component" value="Unassembled WGS sequence"/>
</dbReference>
<keyword evidence="2" id="KW-1185">Reference proteome</keyword>
<gene>
    <name evidence="1" type="ORF">O4H49_03535</name>
</gene>